<dbReference type="SUPFAM" id="SSF88713">
    <property type="entry name" value="Glycoside hydrolase/deacetylase"/>
    <property type="match status" value="1"/>
</dbReference>
<proteinExistence type="predicted"/>
<dbReference type="GO" id="GO:0016810">
    <property type="term" value="F:hydrolase activity, acting on carbon-nitrogen (but not peptide) bonds"/>
    <property type="evidence" value="ECO:0007669"/>
    <property type="project" value="InterPro"/>
</dbReference>
<keyword evidence="1" id="KW-1133">Transmembrane helix</keyword>
<dbReference type="EMBL" id="CAQN01000599">
    <property type="protein sequence ID" value="CCQ67457.1"/>
    <property type="molecule type" value="Genomic_DNA"/>
</dbReference>
<dbReference type="PANTHER" id="PTHR10587:SF137">
    <property type="entry name" value="4-DEOXY-4-FORMAMIDO-L-ARABINOSE-PHOSPHOUNDECAPRENOL DEFORMYLASE ARND-RELATED"/>
    <property type="match status" value="1"/>
</dbReference>
<dbReference type="Pfam" id="PF01522">
    <property type="entry name" value="Polysacc_deac_1"/>
    <property type="match status" value="1"/>
</dbReference>
<evidence type="ECO:0000313" key="4">
    <source>
        <dbReference type="Proteomes" id="UP000018130"/>
    </source>
</evidence>
<dbReference type="InterPro" id="IPR002509">
    <property type="entry name" value="NODB_dom"/>
</dbReference>
<feature type="transmembrane region" description="Helical" evidence="1">
    <location>
        <begin position="7"/>
        <end position="25"/>
    </location>
</feature>
<reference evidence="3 4" key="1">
    <citation type="submission" date="2013-01" db="EMBL/GenBank/DDBJ databases">
        <authorList>
            <person name="Bench S."/>
        </authorList>
    </citation>
    <scope>NUCLEOTIDE SEQUENCE [LARGE SCALE GENOMIC DNA]</scope>
    <source>
        <strain evidence="3 4">WH 0402</strain>
    </source>
</reference>
<protein>
    <submittedName>
        <fullName evidence="3">Peptidoglycan N-acetylglucosamine deacetylase</fullName>
    </submittedName>
</protein>
<dbReference type="InterPro" id="IPR011330">
    <property type="entry name" value="Glyco_hydro/deAcase_b/a-brl"/>
</dbReference>
<dbReference type="Proteomes" id="UP000018130">
    <property type="component" value="Unassembled WGS sequence"/>
</dbReference>
<name>T2JS92_CROWT</name>
<evidence type="ECO:0000259" key="2">
    <source>
        <dbReference type="PROSITE" id="PS51677"/>
    </source>
</evidence>
<comment type="caution">
    <text evidence="3">The sequence shown here is derived from an EMBL/GenBank/DDBJ whole genome shotgun (WGS) entry which is preliminary data.</text>
</comment>
<gene>
    <name evidence="3" type="ORF">CWATWH0402_2244</name>
</gene>
<evidence type="ECO:0000313" key="3">
    <source>
        <dbReference type="EMBL" id="CCQ67457.1"/>
    </source>
</evidence>
<organism evidence="3 4">
    <name type="scientific">Crocosphaera watsonii WH 0402</name>
    <dbReference type="NCBI Taxonomy" id="1284629"/>
    <lineage>
        <taxon>Bacteria</taxon>
        <taxon>Bacillati</taxon>
        <taxon>Cyanobacteriota</taxon>
        <taxon>Cyanophyceae</taxon>
        <taxon>Oscillatoriophycideae</taxon>
        <taxon>Chroococcales</taxon>
        <taxon>Aphanothecaceae</taxon>
        <taxon>Crocosphaera</taxon>
    </lineage>
</organism>
<dbReference type="PANTHER" id="PTHR10587">
    <property type="entry name" value="GLYCOSYL TRANSFERASE-RELATED"/>
    <property type="match status" value="1"/>
</dbReference>
<dbReference type="AlphaFoldDB" id="T2JS92"/>
<dbReference type="PROSITE" id="PS51677">
    <property type="entry name" value="NODB"/>
    <property type="match status" value="1"/>
</dbReference>
<dbReference type="Gene3D" id="3.20.20.370">
    <property type="entry name" value="Glycoside hydrolase/deacetylase"/>
    <property type="match status" value="1"/>
</dbReference>
<keyword evidence="1" id="KW-0812">Transmembrane</keyword>
<accession>T2JS92</accession>
<evidence type="ECO:0000256" key="1">
    <source>
        <dbReference type="SAM" id="Phobius"/>
    </source>
</evidence>
<sequence>MLTKFRLMFLSAIILLILILSIFFYQARWLLKIIVKVAPGVYYFSETTDKIVAVTIDDGPNTITTPKILETLSKNDTKATFFIISERLDKNEEIVENIINNGHEIGNHLVKDEKSIFLSKEEFEDKFLTADKSLNQFLLYESSKVTWFRPGGGWYNTQMLETVKKYNYRTANGSIFPYDTNIPSSEFASYHILANLRPGAIIVLHDSSRDGKSGDWGERTNITLKKILPEIKKKRLSNRYSIRNVYRRLI</sequence>
<dbReference type="InterPro" id="IPR050248">
    <property type="entry name" value="Polysacc_deacetylase_ArnD"/>
</dbReference>
<keyword evidence="1" id="KW-0472">Membrane</keyword>
<feature type="domain" description="NodB homology" evidence="2">
    <location>
        <begin position="50"/>
        <end position="245"/>
    </location>
</feature>
<dbReference type="GO" id="GO:0005975">
    <property type="term" value="P:carbohydrate metabolic process"/>
    <property type="evidence" value="ECO:0007669"/>
    <property type="project" value="InterPro"/>
</dbReference>
<reference evidence="3 4" key="2">
    <citation type="submission" date="2013-09" db="EMBL/GenBank/DDBJ databases">
        <title>Whole genome comparison of six Crocosphaera watsonii strains with differing phenotypes.</title>
        <authorList>
            <person name="Bench S.R."/>
            <person name="Heller P."/>
            <person name="Frank I."/>
            <person name="Arciniega M."/>
            <person name="Shilova I.N."/>
            <person name="Zehr J.P."/>
        </authorList>
    </citation>
    <scope>NUCLEOTIDE SEQUENCE [LARGE SCALE GENOMIC DNA]</scope>
    <source>
        <strain evidence="3 4">WH 0402</strain>
    </source>
</reference>